<comment type="similarity">
    <text evidence="2 7">Belongs to the ExbD/TolR family.</text>
</comment>
<protein>
    <recommendedName>
        <fullName evidence="11">Biopolymer transporter ExbD</fullName>
    </recommendedName>
</protein>
<keyword evidence="4 7" id="KW-0812">Transmembrane</keyword>
<keyword evidence="10" id="KW-1185">Reference proteome</keyword>
<dbReference type="Pfam" id="PF02472">
    <property type="entry name" value="ExbD"/>
    <property type="match status" value="1"/>
</dbReference>
<keyword evidence="5 8" id="KW-1133">Transmembrane helix</keyword>
<gene>
    <name evidence="9" type="ORF">EER27_13740</name>
</gene>
<keyword evidence="3" id="KW-1003">Cell membrane</keyword>
<comment type="caution">
    <text evidence="9">The sequence shown here is derived from an EMBL/GenBank/DDBJ whole genome shotgun (WGS) entry which is preliminary data.</text>
</comment>
<organism evidence="9 10">
    <name type="scientific">Montanilutibacter psychrotolerans</name>
    <dbReference type="NCBI Taxonomy" id="1327343"/>
    <lineage>
        <taxon>Bacteria</taxon>
        <taxon>Pseudomonadati</taxon>
        <taxon>Pseudomonadota</taxon>
        <taxon>Gammaproteobacteria</taxon>
        <taxon>Lysobacterales</taxon>
        <taxon>Lysobacteraceae</taxon>
        <taxon>Montanilutibacter</taxon>
    </lineage>
</organism>
<dbReference type="InterPro" id="IPR003400">
    <property type="entry name" value="ExbD"/>
</dbReference>
<evidence type="ECO:0000256" key="2">
    <source>
        <dbReference type="ARBA" id="ARBA00005811"/>
    </source>
</evidence>
<proteinExistence type="inferred from homology"/>
<evidence type="ECO:0000256" key="8">
    <source>
        <dbReference type="SAM" id="Phobius"/>
    </source>
</evidence>
<name>A0A3M8STL5_9GAMM</name>
<evidence type="ECO:0000256" key="3">
    <source>
        <dbReference type="ARBA" id="ARBA00022475"/>
    </source>
</evidence>
<comment type="subcellular location">
    <subcellularLocation>
        <location evidence="1">Cell membrane</location>
        <topology evidence="1">Single-pass membrane protein</topology>
    </subcellularLocation>
    <subcellularLocation>
        <location evidence="7">Cell membrane</location>
        <topology evidence="7">Single-pass type II membrane protein</topology>
    </subcellularLocation>
</comment>
<keyword evidence="7" id="KW-0813">Transport</keyword>
<evidence type="ECO:0000256" key="5">
    <source>
        <dbReference type="ARBA" id="ARBA00022989"/>
    </source>
</evidence>
<keyword evidence="7" id="KW-0653">Protein transport</keyword>
<dbReference type="Gene3D" id="3.30.420.270">
    <property type="match status" value="1"/>
</dbReference>
<dbReference type="GO" id="GO:0005886">
    <property type="term" value="C:plasma membrane"/>
    <property type="evidence" value="ECO:0007669"/>
    <property type="project" value="UniProtKB-SubCell"/>
</dbReference>
<evidence type="ECO:0000313" key="10">
    <source>
        <dbReference type="Proteomes" id="UP000267049"/>
    </source>
</evidence>
<evidence type="ECO:0008006" key="11">
    <source>
        <dbReference type="Google" id="ProtNLM"/>
    </source>
</evidence>
<dbReference type="EMBL" id="RIBS01000007">
    <property type="protein sequence ID" value="RNF82564.1"/>
    <property type="molecule type" value="Genomic_DNA"/>
</dbReference>
<evidence type="ECO:0000256" key="7">
    <source>
        <dbReference type="RuleBase" id="RU003879"/>
    </source>
</evidence>
<sequence length="149" mass="15884">MIGRHHPPQASDMFLQANASHMPEARINVVPMVAVLAALIVVVLVGGMPRTSAPLASINHHGCVSGHPGIERLELTVVADGMVRADGRNVPIADLASAVHLDPKAHDLSKAMVTIRGEGEVEYDAVMQVVNQLRGLGLRDDQLLLAPRM</sequence>
<evidence type="ECO:0000313" key="9">
    <source>
        <dbReference type="EMBL" id="RNF82564.1"/>
    </source>
</evidence>
<dbReference type="Proteomes" id="UP000267049">
    <property type="component" value="Unassembled WGS sequence"/>
</dbReference>
<reference evidence="9 10" key="1">
    <citation type="submission" date="2018-11" db="EMBL/GenBank/DDBJ databases">
        <title>Lysobacter cryohumiis sp. nov., isolated from soil in the Tianshan Mountains, Xinjiang, China.</title>
        <authorList>
            <person name="Luo Y."/>
            <person name="Sheng H."/>
        </authorList>
    </citation>
    <scope>NUCLEOTIDE SEQUENCE [LARGE SCALE GENOMIC DNA]</scope>
    <source>
        <strain evidence="9 10">ZS60</strain>
    </source>
</reference>
<dbReference type="GO" id="GO:0015031">
    <property type="term" value="P:protein transport"/>
    <property type="evidence" value="ECO:0007669"/>
    <property type="project" value="UniProtKB-KW"/>
</dbReference>
<dbReference type="AlphaFoldDB" id="A0A3M8STL5"/>
<evidence type="ECO:0000256" key="4">
    <source>
        <dbReference type="ARBA" id="ARBA00022692"/>
    </source>
</evidence>
<accession>A0A3M8STL5</accession>
<keyword evidence="6 8" id="KW-0472">Membrane</keyword>
<feature type="transmembrane region" description="Helical" evidence="8">
    <location>
        <begin position="29"/>
        <end position="48"/>
    </location>
</feature>
<evidence type="ECO:0000256" key="6">
    <source>
        <dbReference type="ARBA" id="ARBA00023136"/>
    </source>
</evidence>
<dbReference type="GO" id="GO:0022857">
    <property type="term" value="F:transmembrane transporter activity"/>
    <property type="evidence" value="ECO:0007669"/>
    <property type="project" value="InterPro"/>
</dbReference>
<evidence type="ECO:0000256" key="1">
    <source>
        <dbReference type="ARBA" id="ARBA00004162"/>
    </source>
</evidence>